<feature type="compositionally biased region" description="Low complexity" evidence="1">
    <location>
        <begin position="29"/>
        <end position="39"/>
    </location>
</feature>
<accession>A0ABR1XRJ1</accession>
<comment type="caution">
    <text evidence="2">The sequence shown here is derived from an EMBL/GenBank/DDBJ whole genome shotgun (WGS) entry which is preliminary data.</text>
</comment>
<feature type="region of interest" description="Disordered" evidence="1">
    <location>
        <begin position="176"/>
        <end position="198"/>
    </location>
</feature>
<protein>
    <submittedName>
        <fullName evidence="2">Uncharacterized protein</fullName>
    </submittedName>
</protein>
<proteinExistence type="predicted"/>
<feature type="compositionally biased region" description="Polar residues" evidence="1">
    <location>
        <begin position="125"/>
        <end position="141"/>
    </location>
</feature>
<feature type="compositionally biased region" description="Basic and acidic residues" evidence="1">
    <location>
        <begin position="186"/>
        <end position="198"/>
    </location>
</feature>
<keyword evidence="3" id="KW-1185">Reference proteome</keyword>
<name>A0ABR1XRJ1_9PEZI</name>
<organism evidence="2 3">
    <name type="scientific">Phyllosticta citrichinensis</name>
    <dbReference type="NCBI Taxonomy" id="1130410"/>
    <lineage>
        <taxon>Eukaryota</taxon>
        <taxon>Fungi</taxon>
        <taxon>Dikarya</taxon>
        <taxon>Ascomycota</taxon>
        <taxon>Pezizomycotina</taxon>
        <taxon>Dothideomycetes</taxon>
        <taxon>Dothideomycetes incertae sedis</taxon>
        <taxon>Botryosphaeriales</taxon>
        <taxon>Phyllostictaceae</taxon>
        <taxon>Phyllosticta</taxon>
    </lineage>
</organism>
<feature type="region of interest" description="Disordered" evidence="1">
    <location>
        <begin position="125"/>
        <end position="151"/>
    </location>
</feature>
<feature type="compositionally biased region" description="Polar residues" evidence="1">
    <location>
        <begin position="57"/>
        <end position="74"/>
    </location>
</feature>
<evidence type="ECO:0000256" key="1">
    <source>
        <dbReference type="SAM" id="MobiDB-lite"/>
    </source>
</evidence>
<feature type="region of interest" description="Disordered" evidence="1">
    <location>
        <begin position="19"/>
        <end position="89"/>
    </location>
</feature>
<dbReference type="EMBL" id="JBBWUH010000006">
    <property type="protein sequence ID" value="KAK8164288.1"/>
    <property type="molecule type" value="Genomic_DNA"/>
</dbReference>
<gene>
    <name evidence="2" type="ORF">IWX90DRAFT_416073</name>
</gene>
<feature type="compositionally biased region" description="Basic and acidic residues" evidence="1">
    <location>
        <begin position="41"/>
        <end position="52"/>
    </location>
</feature>
<dbReference type="Proteomes" id="UP001456524">
    <property type="component" value="Unassembled WGS sequence"/>
</dbReference>
<reference evidence="2 3" key="1">
    <citation type="journal article" date="2022" name="G3 (Bethesda)">
        <title>Enemy or ally: a genomic approach to elucidate the lifestyle of Phyllosticta citrichinaensis.</title>
        <authorList>
            <person name="Buijs V.A."/>
            <person name="Groenewald J.Z."/>
            <person name="Haridas S."/>
            <person name="LaButti K.M."/>
            <person name="Lipzen A."/>
            <person name="Martin F.M."/>
            <person name="Barry K."/>
            <person name="Grigoriev I.V."/>
            <person name="Crous P.W."/>
            <person name="Seidl M.F."/>
        </authorList>
    </citation>
    <scope>NUCLEOTIDE SEQUENCE [LARGE SCALE GENOMIC DNA]</scope>
    <source>
        <strain evidence="2 3">CBS 129764</strain>
    </source>
</reference>
<sequence length="287" mass="31595">MVRVKSFSSKAKARLSSLSKALLRRKPKASTTVVSTTASNEESHDSSPEHFQHAKVQPTSDGNLLSSEPSNIETSGLEEDRPQYRQLPSFGSLSGAMISSSSQFDLPAPADTSFAMLETDAHHTGSSSATFEMENSANASSEAHRNHELSSTANLDSENAADASSEIYHHHEISSATEFDSEDYDTESHATKPDAPKIRIPMVERSKMCLFTRSSNSSNSISMGNEDATVDDDEEDGRYYGFCRDYDFSDSLVILEEANVRVGDVEEAEDVDEEFVKAWRVRHGYDD</sequence>
<evidence type="ECO:0000313" key="2">
    <source>
        <dbReference type="EMBL" id="KAK8164288.1"/>
    </source>
</evidence>
<evidence type="ECO:0000313" key="3">
    <source>
        <dbReference type="Proteomes" id="UP001456524"/>
    </source>
</evidence>